<dbReference type="InterPro" id="IPR009122">
    <property type="entry name" value="Desmosomal_cadherin"/>
</dbReference>
<evidence type="ECO:0000256" key="18">
    <source>
        <dbReference type="SAM" id="Phobius"/>
    </source>
</evidence>
<feature type="signal peptide" evidence="19">
    <location>
        <begin position="1"/>
        <end position="25"/>
    </location>
</feature>
<evidence type="ECO:0000256" key="16">
    <source>
        <dbReference type="RuleBase" id="RU003318"/>
    </source>
</evidence>
<dbReference type="GO" id="GO:0007156">
    <property type="term" value="P:homophilic cell adhesion via plasma membrane adhesion molecules"/>
    <property type="evidence" value="ECO:0007669"/>
    <property type="project" value="InterPro"/>
</dbReference>
<dbReference type="Gene3D" id="4.10.900.10">
    <property type="entry name" value="TCF3-CBD (Catenin binding domain)"/>
    <property type="match status" value="1"/>
</dbReference>
<proteinExistence type="predicted"/>
<dbReference type="FunFam" id="2.60.40.60:FF:000068">
    <property type="entry name" value="Desmoglein 1"/>
    <property type="match status" value="1"/>
</dbReference>
<dbReference type="PROSITE" id="PS00232">
    <property type="entry name" value="CADHERIN_1"/>
    <property type="match status" value="2"/>
</dbReference>
<evidence type="ECO:0000256" key="7">
    <source>
        <dbReference type="ARBA" id="ARBA00022729"/>
    </source>
</evidence>
<accession>A0A8C2D7Y1</accession>
<dbReference type="GO" id="GO:0045216">
    <property type="term" value="P:cell-cell junction organization"/>
    <property type="evidence" value="ECO:0007669"/>
    <property type="project" value="UniProtKB-ARBA"/>
</dbReference>
<evidence type="ECO:0000256" key="1">
    <source>
        <dbReference type="ARBA" id="ARBA00004251"/>
    </source>
</evidence>
<organism evidence="21 22">
    <name type="scientific">Cyprinus carpio</name>
    <name type="common">Common carp</name>
    <dbReference type="NCBI Taxonomy" id="7962"/>
    <lineage>
        <taxon>Eukaryota</taxon>
        <taxon>Metazoa</taxon>
        <taxon>Chordata</taxon>
        <taxon>Craniata</taxon>
        <taxon>Vertebrata</taxon>
        <taxon>Euteleostomi</taxon>
        <taxon>Actinopterygii</taxon>
        <taxon>Neopterygii</taxon>
        <taxon>Teleostei</taxon>
        <taxon>Ostariophysi</taxon>
        <taxon>Cypriniformes</taxon>
        <taxon>Cyprinidae</taxon>
        <taxon>Cyprininae</taxon>
        <taxon>Cyprinus</taxon>
    </lineage>
</organism>
<evidence type="ECO:0000256" key="3">
    <source>
        <dbReference type="ARBA" id="ARBA00022475"/>
    </source>
</evidence>
<dbReference type="Gene3D" id="2.60.40.60">
    <property type="entry name" value="Cadherins"/>
    <property type="match status" value="5"/>
</dbReference>
<dbReference type="InterPro" id="IPR027397">
    <property type="entry name" value="Catenin-bd_sf"/>
</dbReference>
<keyword evidence="14" id="KW-0325">Glycoprotein</keyword>
<keyword evidence="8" id="KW-0677">Repeat</keyword>
<feature type="transmembrane region" description="Helical" evidence="18">
    <location>
        <begin position="639"/>
        <end position="660"/>
    </location>
</feature>
<feature type="domain" description="Cadherin" evidence="20">
    <location>
        <begin position="156"/>
        <end position="258"/>
    </location>
</feature>
<evidence type="ECO:0000256" key="11">
    <source>
        <dbReference type="ARBA" id="ARBA00022949"/>
    </source>
</evidence>
<name>A0A8C2D7Y1_CYPCA</name>
<dbReference type="FunFam" id="2.60.40.60:FF:000083">
    <property type="entry name" value="Desmoglein 1"/>
    <property type="match status" value="1"/>
</dbReference>
<dbReference type="FunFam" id="2.60.40.60:FF:000031">
    <property type="entry name" value="Cadherin 3"/>
    <property type="match status" value="1"/>
</dbReference>
<evidence type="ECO:0000313" key="22">
    <source>
        <dbReference type="Proteomes" id="UP000694701"/>
    </source>
</evidence>
<evidence type="ECO:0000256" key="15">
    <source>
        <dbReference type="PROSITE-ProRule" id="PRU00043"/>
    </source>
</evidence>
<dbReference type="Ensembl" id="ENSCCRT00020023766.1">
    <property type="protein sequence ID" value="ENSCCRP00020021634.1"/>
    <property type="gene ID" value="ENSCCRG00020010117.1"/>
</dbReference>
<comment type="function">
    <text evidence="17">A component of desmosome cell-cell junctions which are required for positive regulation of cellular adhesion. Involved in the interaction of plaque proteins and intermediate filaments mediating cell-cell adhesion.</text>
</comment>
<dbReference type="Proteomes" id="UP000694701">
    <property type="component" value="Unplaced"/>
</dbReference>
<evidence type="ECO:0000256" key="6">
    <source>
        <dbReference type="ARBA" id="ARBA00022723"/>
    </source>
</evidence>
<feature type="domain" description="Cadherin" evidence="20">
    <location>
        <begin position="536"/>
        <end position="626"/>
    </location>
</feature>
<evidence type="ECO:0000259" key="20">
    <source>
        <dbReference type="PROSITE" id="PS50268"/>
    </source>
</evidence>
<keyword evidence="5 16" id="KW-0812">Transmembrane</keyword>
<protein>
    <submittedName>
        <fullName evidence="21">Desmoglein 2</fullName>
    </submittedName>
</protein>
<evidence type="ECO:0000256" key="5">
    <source>
        <dbReference type="ARBA" id="ARBA00022692"/>
    </source>
</evidence>
<keyword evidence="4" id="KW-0165">Cleavage on pair of basic residues</keyword>
<dbReference type="PROSITE" id="PS50268">
    <property type="entry name" value="CADHERIN_2"/>
    <property type="match status" value="5"/>
</dbReference>
<evidence type="ECO:0000256" key="10">
    <source>
        <dbReference type="ARBA" id="ARBA00022889"/>
    </source>
</evidence>
<keyword evidence="3" id="KW-1003">Cell membrane</keyword>
<dbReference type="SMART" id="SM00112">
    <property type="entry name" value="CA"/>
    <property type="match status" value="4"/>
</dbReference>
<dbReference type="SUPFAM" id="SSF49313">
    <property type="entry name" value="Cadherin-like"/>
    <property type="match status" value="5"/>
</dbReference>
<dbReference type="PANTHER" id="PTHR24025">
    <property type="entry name" value="DESMOGLEIN FAMILY MEMBER"/>
    <property type="match status" value="1"/>
</dbReference>
<dbReference type="PANTHER" id="PTHR24025:SF29">
    <property type="entry name" value="DESMOGLEIN-2-LIKE-RELATED"/>
    <property type="match status" value="1"/>
</dbReference>
<keyword evidence="6" id="KW-0479">Metal-binding</keyword>
<dbReference type="InterPro" id="IPR015919">
    <property type="entry name" value="Cadherin-like_sf"/>
</dbReference>
<keyword evidence="12 18" id="KW-1133">Transmembrane helix</keyword>
<dbReference type="GO" id="GO:0005886">
    <property type="term" value="C:plasma membrane"/>
    <property type="evidence" value="ECO:0007669"/>
    <property type="project" value="UniProtKB-SubCell"/>
</dbReference>
<dbReference type="Pfam" id="PF00028">
    <property type="entry name" value="Cadherin"/>
    <property type="match status" value="2"/>
</dbReference>
<dbReference type="PRINTS" id="PR00205">
    <property type="entry name" value="CADHERIN"/>
</dbReference>
<evidence type="ECO:0000256" key="9">
    <source>
        <dbReference type="ARBA" id="ARBA00022837"/>
    </source>
</evidence>
<dbReference type="FunFam" id="4.10.900.10:FF:000003">
    <property type="entry name" value="Desmoglein 1"/>
    <property type="match status" value="1"/>
</dbReference>
<dbReference type="InterPro" id="IPR050971">
    <property type="entry name" value="Cadherin-domain_protein"/>
</dbReference>
<keyword evidence="11" id="KW-0965">Cell junction</keyword>
<keyword evidence="10 16" id="KW-0130">Cell adhesion</keyword>
<feature type="domain" description="Cadherin" evidence="20">
    <location>
        <begin position="64"/>
        <end position="148"/>
    </location>
</feature>
<dbReference type="FunFam" id="2.60.40.60:FF:000011">
    <property type="entry name" value="Cadherin 1"/>
    <property type="match status" value="1"/>
</dbReference>
<dbReference type="InterPro" id="IPR020894">
    <property type="entry name" value="Cadherin_CS"/>
</dbReference>
<feature type="domain" description="Cadherin" evidence="20">
    <location>
        <begin position="258"/>
        <end position="409"/>
    </location>
</feature>
<comment type="subcellular location">
    <subcellularLocation>
        <location evidence="2">Cell junction</location>
        <location evidence="2">Desmosome</location>
    </subcellularLocation>
    <subcellularLocation>
        <location evidence="1 16">Cell membrane</location>
        <topology evidence="1 16">Single-pass type I membrane protein</topology>
    </subcellularLocation>
</comment>
<evidence type="ECO:0000313" key="21">
    <source>
        <dbReference type="Ensembl" id="ENSCCRP00020021634.1"/>
    </source>
</evidence>
<dbReference type="FunFam" id="2.60.40.60:FF:000074">
    <property type="entry name" value="Desmoglein 4"/>
    <property type="match status" value="1"/>
</dbReference>
<evidence type="ECO:0000256" key="8">
    <source>
        <dbReference type="ARBA" id="ARBA00022737"/>
    </source>
</evidence>
<evidence type="ECO:0000256" key="13">
    <source>
        <dbReference type="ARBA" id="ARBA00023136"/>
    </source>
</evidence>
<evidence type="ECO:0000256" key="12">
    <source>
        <dbReference type="ARBA" id="ARBA00022989"/>
    </source>
</evidence>
<evidence type="ECO:0000256" key="4">
    <source>
        <dbReference type="ARBA" id="ARBA00022685"/>
    </source>
</evidence>
<reference evidence="21" key="1">
    <citation type="submission" date="2025-08" db="UniProtKB">
        <authorList>
            <consortium name="Ensembl"/>
        </authorList>
    </citation>
    <scope>IDENTIFICATION</scope>
</reference>
<feature type="chain" id="PRO_5034344666" evidence="19">
    <location>
        <begin position="26"/>
        <end position="1131"/>
    </location>
</feature>
<dbReference type="GO" id="GO:0055113">
    <property type="term" value="P:epiboly involved in gastrulation with mouth forming second"/>
    <property type="evidence" value="ECO:0007669"/>
    <property type="project" value="UniProtKB-ARBA"/>
</dbReference>
<keyword evidence="9 15" id="KW-0106">Calcium</keyword>
<evidence type="ECO:0000256" key="14">
    <source>
        <dbReference type="ARBA" id="ARBA00023180"/>
    </source>
</evidence>
<dbReference type="GO" id="GO:0005509">
    <property type="term" value="F:calcium ion binding"/>
    <property type="evidence" value="ECO:0007669"/>
    <property type="project" value="UniProtKB-UniRule"/>
</dbReference>
<keyword evidence="13 18" id="KW-0472">Membrane</keyword>
<feature type="domain" description="Cadherin" evidence="20">
    <location>
        <begin position="410"/>
        <end position="520"/>
    </location>
</feature>
<evidence type="ECO:0000256" key="2">
    <source>
        <dbReference type="ARBA" id="ARBA00004568"/>
    </source>
</evidence>
<evidence type="ECO:0000256" key="17">
    <source>
        <dbReference type="RuleBase" id="RU004358"/>
    </source>
</evidence>
<dbReference type="CDD" id="cd11304">
    <property type="entry name" value="Cadherin_repeat"/>
    <property type="match status" value="4"/>
</dbReference>
<dbReference type="InterPro" id="IPR002126">
    <property type="entry name" value="Cadherin-like_dom"/>
</dbReference>
<evidence type="ECO:0000256" key="19">
    <source>
        <dbReference type="SAM" id="SignalP"/>
    </source>
</evidence>
<sequence length="1131" mass="120618">MARRISPAVVFLFCFGLSLVFEVEARFQHSVALHRQKREWIVPPQILEENVDYTKREFIAKIRSDKEDIRLKNVRYSLKGVGADQDPFNLFVVNPENGYVRITGILDRESIAQYNLSGVATFTDGTIAENDIGLRIKVKDQNDNPPVFGLMDPGAVDELSLVETEVMKIKCFDADEPGNPNSQIKYEIVEQQPAGERMFRVDSDGTVRVVNPNLDRETIDQYVLLVKASDLNGAPGGNVATGTVIIKINDVNDNVPTLEGPFEASIEENTEKVEVMRLKVSDLDLQDTDNWVAKCYIASGNEAGYFSIHTDTKTNEAVIMLDKAVNYEDVKDLKLGIGVVNVAPFHSSVSGGGQVSNINFGGTSGGTGGGGDGAGGGGGASSGGSWSAAGGQIYNVNIKVKNQPEGPMFMPQTKAIPISEGKTFNINEVIARYPAIDTDTGKEATNVKYVKGFDPDNWLTIDETTGAIKMNKAPDRESKYLVNGTYYAHIYSITEDLPSKTATGTIAIQVEDFNDHCPTLTSKVNTLCTDKDAILVTAVDEDAPPNGAPFTFNVVPEGTMGKWTVEHLNDTTGIFRTNEKLWPGEYELTVDVKDQQGLSCPEPQKIQVDVCTCTNQGACARAGPSGTSGAFKGSRLGPAGIGLLFLGLLSLLLIPLLLLLCQCGAAGMAGAFRDMPFDTKEHLISYHTEGQGEDRDVPLDFIDNGRLDYASKDMGGMSFFGGGAAGAAGGAGGTGFMESTSTMGFRGYNEMEMSYMDSIRRSETLRSRGVAGDFDGMAVSDMFLGEYYSQKSRGMEDGFAKNGPKVYDFEGQGSPVGSVGCCSILEDNNDLEFLNDLGPKFTTLAEICGGKKIEVPAPLPPPPKPIVGRTEVVSSSTNVINPGNITTNRAITSNTLNIASNTATTSSTRVENVMVTDNRPTVITSVQPAPTLLVQPQPMYYMVEPQPTTVMFTERPAMGQNMYVLNSGPVAEGVVVQGANIATNTLTRGERMVLVDRGAPAQAGVLQRGNLSGSQVLLVDGGATSGQALQGTLQRGVAGSQGLMVVDGQGGHVIQGSLRKGVSTQGGSQNVFYMESKGGSGVGVQKGMMSTAGSFGSIGLGGSSVPINQNPSSQKVVVQERKVVTTQSVKQ</sequence>
<dbReference type="GO" id="GO:0030057">
    <property type="term" value="C:desmosome"/>
    <property type="evidence" value="ECO:0007669"/>
    <property type="project" value="UniProtKB-SubCell"/>
</dbReference>
<dbReference type="AlphaFoldDB" id="A0A8C2D7Y1"/>
<dbReference type="Pfam" id="PF01049">
    <property type="entry name" value="CADH_Y-type_LIR"/>
    <property type="match status" value="1"/>
</dbReference>
<dbReference type="PRINTS" id="PR01818">
    <property type="entry name" value="DESMOCADHERN"/>
</dbReference>
<dbReference type="InterPro" id="IPR000233">
    <property type="entry name" value="Cadherin_Y-type_LIR"/>
</dbReference>
<keyword evidence="7 19" id="KW-0732">Signal</keyword>